<feature type="region of interest" description="Disordered" evidence="1">
    <location>
        <begin position="67"/>
        <end position="120"/>
    </location>
</feature>
<protein>
    <submittedName>
        <fullName evidence="2">Uncharacterized protein</fullName>
    </submittedName>
</protein>
<gene>
    <name evidence="2" type="ORF">PODLI_1B028869</name>
</gene>
<evidence type="ECO:0000256" key="1">
    <source>
        <dbReference type="SAM" id="MobiDB-lite"/>
    </source>
</evidence>
<reference evidence="2" key="1">
    <citation type="submission" date="2022-12" db="EMBL/GenBank/DDBJ databases">
        <authorList>
            <person name="Alioto T."/>
            <person name="Alioto T."/>
            <person name="Gomez Garrido J."/>
        </authorList>
    </citation>
    <scope>NUCLEOTIDE SEQUENCE</scope>
</reference>
<proteinExistence type="predicted"/>
<dbReference type="Proteomes" id="UP001178461">
    <property type="component" value="Chromosome 3"/>
</dbReference>
<dbReference type="AlphaFoldDB" id="A0AA35K643"/>
<organism evidence="2 3">
    <name type="scientific">Podarcis lilfordi</name>
    <name type="common">Lilford's wall lizard</name>
    <dbReference type="NCBI Taxonomy" id="74358"/>
    <lineage>
        <taxon>Eukaryota</taxon>
        <taxon>Metazoa</taxon>
        <taxon>Chordata</taxon>
        <taxon>Craniata</taxon>
        <taxon>Vertebrata</taxon>
        <taxon>Euteleostomi</taxon>
        <taxon>Lepidosauria</taxon>
        <taxon>Squamata</taxon>
        <taxon>Bifurcata</taxon>
        <taxon>Unidentata</taxon>
        <taxon>Episquamata</taxon>
        <taxon>Laterata</taxon>
        <taxon>Lacertibaenia</taxon>
        <taxon>Lacertidae</taxon>
        <taxon>Podarcis</taxon>
    </lineage>
</organism>
<name>A0AA35K643_9SAUR</name>
<evidence type="ECO:0000313" key="3">
    <source>
        <dbReference type="Proteomes" id="UP001178461"/>
    </source>
</evidence>
<keyword evidence="3" id="KW-1185">Reference proteome</keyword>
<sequence length="120" mass="12619">MAVELWGRTPDLPQSEGSWDPFLLPSLSHPSGLGHGNPFLVLPCVGCPAGLLAPAPFPCRQWGAEKAALPGETSLRGRRGSPPPELMPNLQAGCVRPGAQGHLGDSSADMAPPQPRRKRS</sequence>
<evidence type="ECO:0000313" key="2">
    <source>
        <dbReference type="EMBL" id="CAI5771604.1"/>
    </source>
</evidence>
<dbReference type="EMBL" id="OX395128">
    <property type="protein sequence ID" value="CAI5771604.1"/>
    <property type="molecule type" value="Genomic_DNA"/>
</dbReference>
<accession>A0AA35K643</accession>